<dbReference type="EMBL" id="CZPT02000195">
    <property type="protein sequence ID" value="SCU64949.1"/>
    <property type="molecule type" value="Genomic_DNA"/>
</dbReference>
<evidence type="ECO:0000313" key="1">
    <source>
        <dbReference type="EMBL" id="SCU64949.1"/>
    </source>
</evidence>
<name>A0A1G4I008_TRYEQ</name>
<proteinExistence type="predicted"/>
<protein>
    <submittedName>
        <fullName evidence="1">Uncharacterized protein</fullName>
    </submittedName>
</protein>
<dbReference type="RefSeq" id="XP_067076630.1">
    <property type="nucleotide sequence ID" value="XM_067220529.1"/>
</dbReference>
<dbReference type="GeneID" id="92381586"/>
<dbReference type="VEuPathDB" id="TriTrypDB:TEOVI_000765200"/>
<comment type="caution">
    <text evidence="1">The sequence shown here is derived from an EMBL/GenBank/DDBJ whole genome shotgun (WGS) entry which is preliminary data.</text>
</comment>
<accession>A0A1G4I008</accession>
<keyword evidence="2" id="KW-1185">Reference proteome</keyword>
<dbReference type="Proteomes" id="UP000195570">
    <property type="component" value="Unassembled WGS sequence"/>
</dbReference>
<reference evidence="1" key="1">
    <citation type="submission" date="2016-09" db="EMBL/GenBank/DDBJ databases">
        <authorList>
            <person name="Hebert L."/>
            <person name="Moumen B."/>
        </authorList>
    </citation>
    <scope>NUCLEOTIDE SEQUENCE [LARGE SCALE GENOMIC DNA]</scope>
    <source>
        <strain evidence="1">OVI</strain>
    </source>
</reference>
<sequence length="1651" mass="183770">MSPSAREVEEVVLSAVRRGEWAHAANLLAGAAQLRCVPTIRTYAEVIAANSLNGTWEDAVRVVDLLQSSPLSSRALLCTAADALLMKPSVCATEKLFSIILAARRRRVQMEVRHQVQCSRLLVEAGDWQRALTLGAYGRPVRQIPALASPMMLAAATGRRWMEGSRIMADLLISGTVPGADVAKNYIRCFTPTGPWWRALAVVSVLVCSSDAGVTAAARGLLREVRSGVGEAELAAKKARYQTVLRLVERRGPLNDVSVEEASYVLNALGEERWEEALGIIRAFPSLLSFTPRPRAVLLPTAVHKTQAGCYKHWEFVWKVLSSGFSSNSAEHVFGAATCFASYVSSACRAGEEQSECMREVELMGNSMSSSIVDYRALGGGLPEYDVLNSFVRASCACGWWKDALLLSERRAVVLRELLEVGPWQAALAVYEGMPPSARERMGPKLEYLFISRGLWVPALQYAQQRLPRDTLPLRNLSIPLCAALGQWGRTLHLLDRYVSLPTDTEKILRKKCITKDAEDSVRAACEAGDWVRALRAWSRVYSVPRRQRQPVLDESRRRFEMVPEVVKQLAKLLLAAKRYDECCGVVSSHTPTPSDPVVLRCLQLFNGVRSSPLTYGRLLQEYREAHKHHRVLVECYAVLALCVSGNFCGAFSVVQQLTAQNFGRLEKDVTVFSVLEEVPHLKAYLPLILCAVATPARAVELEAVMVSLTWCIKLPNDTDLFNRPLSALWGSGAAEPRACAFRVAVFVLQHSLDHDLPSSWVVMDVVARSLEDSSRRSVIHMLCESAVRRLAFDAEQNGTESGQHGVRQGKGQEEVNVVFRSCATAFARKGLWEHALASIQHCETVDAGTLLSIIVFTKELRERRLATAQRIVLELETRRRSDGDEPEYPPGTSVSKGRVESALVALTELRAWRAALVLFNSEEAQLCLLSSGVRKTSSTVVGLLVSCVAVSGPWELSLRLLEAVHCNILPSCPLVEKGLTDVLGAVDSGSGAAMCSQVLLFMVERMGVVPTSGQYGLLLRSCLEVRLTVAERELCARTLKRLSRCLNERQVVDLVGAISTSRLPSNPWNEEGHPGTLYSFPTGSLSKKRVQQLAPALGWMREDRPFLNDGELNQLCEIAPLVTILNAQDMERLSQQFLGGRFASFELMLVLQHYRQELMEMFEQNGDDSVNVSLLEHCRGSRLLHIMLVPYEQLSHNMICNGNESSAMSFLQEVRWGVFRGFASVRTVAAVWEACRSLVSDLAAGRWTRLCECELLTEVRRRRGRPPVSLITRPGATRSEIAKYWATYGRIVWPELYFSGPELCQLAVYVPLLEPLLRRDQELRELVFGIHASHFAFHSIPSGELLFRRPRSPEAIRAVIHLVFGKLKRLHSELDADKRGARRYYRHTPDMVLWQRTERAIQKRQESADQSAMGGTVEEQTPRWSLALRILYHYRRSTKVTLKVTALAALFSACAADVEGGNVQISCQSRKQGKRLGEISWWMLSIYCARFVEPNLTLTMWRDAMKLAVLPSVSNPPKTLLTSTYGLEDINDISLRATMQVLMCQVNDASGNGRVPFSTSLLLVDQLKESLSAPHHFPSYCVSSDVYRCYRPLECASKGESDALTVWSLLQTHRCLEKMEPLHANLVRRMLLGGKGFGETGTCSRCRKGI</sequence>
<organism evidence="1 2">
    <name type="scientific">Trypanosoma equiperdum</name>
    <dbReference type="NCBI Taxonomy" id="5694"/>
    <lineage>
        <taxon>Eukaryota</taxon>
        <taxon>Discoba</taxon>
        <taxon>Euglenozoa</taxon>
        <taxon>Kinetoplastea</taxon>
        <taxon>Metakinetoplastina</taxon>
        <taxon>Trypanosomatida</taxon>
        <taxon>Trypanosomatidae</taxon>
        <taxon>Trypanosoma</taxon>
    </lineage>
</organism>
<evidence type="ECO:0000313" key="2">
    <source>
        <dbReference type="Proteomes" id="UP000195570"/>
    </source>
</evidence>
<gene>
    <name evidence="1" type="ORF">TEOVI_000765200</name>
</gene>